<feature type="transmembrane region" description="Helical" evidence="2">
    <location>
        <begin position="286"/>
        <end position="307"/>
    </location>
</feature>
<feature type="transmembrane region" description="Helical" evidence="2">
    <location>
        <begin position="247"/>
        <end position="266"/>
    </location>
</feature>
<feature type="transmembrane region" description="Helical" evidence="2">
    <location>
        <begin position="150"/>
        <end position="171"/>
    </location>
</feature>
<feature type="transmembrane region" description="Helical" evidence="2">
    <location>
        <begin position="389"/>
        <end position="407"/>
    </location>
</feature>
<accession>A0A9P9E5X2</accession>
<comment type="caution">
    <text evidence="3">The sequence shown here is derived from an EMBL/GenBank/DDBJ whole genome shotgun (WGS) entry which is preliminary data.</text>
</comment>
<keyword evidence="2" id="KW-1133">Transmembrane helix</keyword>
<organism evidence="3 4">
    <name type="scientific">Dactylonectria macrodidyma</name>
    <dbReference type="NCBI Taxonomy" id="307937"/>
    <lineage>
        <taxon>Eukaryota</taxon>
        <taxon>Fungi</taxon>
        <taxon>Dikarya</taxon>
        <taxon>Ascomycota</taxon>
        <taxon>Pezizomycotina</taxon>
        <taxon>Sordariomycetes</taxon>
        <taxon>Hypocreomycetidae</taxon>
        <taxon>Hypocreales</taxon>
        <taxon>Nectriaceae</taxon>
        <taxon>Dactylonectria</taxon>
    </lineage>
</organism>
<dbReference type="Pfam" id="PF01554">
    <property type="entry name" value="MatE"/>
    <property type="match status" value="2"/>
</dbReference>
<dbReference type="Proteomes" id="UP000738349">
    <property type="component" value="Unassembled WGS sequence"/>
</dbReference>
<reference evidence="3" key="1">
    <citation type="journal article" date="2021" name="Nat. Commun.">
        <title>Genetic determinants of endophytism in the Arabidopsis root mycobiome.</title>
        <authorList>
            <person name="Mesny F."/>
            <person name="Miyauchi S."/>
            <person name="Thiergart T."/>
            <person name="Pickel B."/>
            <person name="Atanasova L."/>
            <person name="Karlsson M."/>
            <person name="Huettel B."/>
            <person name="Barry K.W."/>
            <person name="Haridas S."/>
            <person name="Chen C."/>
            <person name="Bauer D."/>
            <person name="Andreopoulos W."/>
            <person name="Pangilinan J."/>
            <person name="LaButti K."/>
            <person name="Riley R."/>
            <person name="Lipzen A."/>
            <person name="Clum A."/>
            <person name="Drula E."/>
            <person name="Henrissat B."/>
            <person name="Kohler A."/>
            <person name="Grigoriev I.V."/>
            <person name="Martin F.M."/>
            <person name="Hacquard S."/>
        </authorList>
    </citation>
    <scope>NUCLEOTIDE SEQUENCE</scope>
    <source>
        <strain evidence="3">MPI-CAGE-AT-0147</strain>
    </source>
</reference>
<dbReference type="InterPro" id="IPR002528">
    <property type="entry name" value="MATE_fam"/>
</dbReference>
<dbReference type="OrthoDB" id="2126698at2759"/>
<dbReference type="GO" id="GO:0016020">
    <property type="term" value="C:membrane"/>
    <property type="evidence" value="ECO:0007669"/>
    <property type="project" value="InterPro"/>
</dbReference>
<keyword evidence="2" id="KW-0472">Membrane</keyword>
<evidence type="ECO:0000313" key="3">
    <source>
        <dbReference type="EMBL" id="KAH7131234.1"/>
    </source>
</evidence>
<comment type="similarity">
    <text evidence="1">Belongs to the multi antimicrobial extrusion (MATE) (TC 2.A.66.1) family.</text>
</comment>
<evidence type="ECO:0000313" key="4">
    <source>
        <dbReference type="Proteomes" id="UP000738349"/>
    </source>
</evidence>
<feature type="transmembrane region" description="Helical" evidence="2">
    <location>
        <begin position="357"/>
        <end position="377"/>
    </location>
</feature>
<keyword evidence="4" id="KW-1185">Reference proteome</keyword>
<protein>
    <submittedName>
        <fullName evidence="3">MATE efflux family protein</fullName>
    </submittedName>
</protein>
<evidence type="ECO:0000256" key="1">
    <source>
        <dbReference type="ARBA" id="ARBA00010199"/>
    </source>
</evidence>
<dbReference type="AlphaFoldDB" id="A0A9P9E5X2"/>
<dbReference type="EMBL" id="JAGMUV010000017">
    <property type="protein sequence ID" value="KAH7131234.1"/>
    <property type="molecule type" value="Genomic_DNA"/>
</dbReference>
<evidence type="ECO:0000256" key="2">
    <source>
        <dbReference type="SAM" id="Phobius"/>
    </source>
</evidence>
<name>A0A9P9E5X2_9HYPO</name>
<feature type="transmembrane region" description="Helical" evidence="2">
    <location>
        <begin position="223"/>
        <end position="240"/>
    </location>
</feature>
<feature type="transmembrane region" description="Helical" evidence="2">
    <location>
        <begin position="183"/>
        <end position="203"/>
    </location>
</feature>
<keyword evidence="2" id="KW-0812">Transmembrane</keyword>
<dbReference type="GO" id="GO:0015297">
    <property type="term" value="F:antiporter activity"/>
    <property type="evidence" value="ECO:0007669"/>
    <property type="project" value="InterPro"/>
</dbReference>
<sequence>MDHLYDAPNDDLAHSENTPLLRDQSVTYLLQYFHCILANLIAGHLGADDLAASSIGATTIAIFGSVFISGMATALDTCAQSYGSGDLTRVGLHIQKMVLMMAVTCIPISALFIMSPSLLPFIVKQPELAVKAGSFLRINLIGLPAIQGDFHSVMTIMVMCTPLNVLLSYTLSFTVDMGLDGAALGSSLSQIVRVAILLLYIAMFGQWSHKCWNGFSREALRNWGPMAGLSFAGSIALSTYHLAAQSILMTISIAAWHIPFSISVVSSYRIGNLVGADLVKTAKSAAAVHGLVFIAAGFLSATTTFLLRHRIPRLFTNDPRILQICEQTVVAVSLLQIAEALLCGTNGLLRGLGRQSFAAYVVLAVNYLGAVPISIWLELGSPHWGLMGFWAGLPTGMFVIVGIQALYMRLIKWEQCVDDAPARVES</sequence>
<dbReference type="GO" id="GO:0042910">
    <property type="term" value="F:xenobiotic transmembrane transporter activity"/>
    <property type="evidence" value="ECO:0007669"/>
    <property type="project" value="InterPro"/>
</dbReference>
<gene>
    <name evidence="3" type="ORF">EDB81DRAFT_871545</name>
</gene>
<feature type="transmembrane region" description="Helical" evidence="2">
    <location>
        <begin position="98"/>
        <end position="123"/>
    </location>
</feature>
<dbReference type="PANTHER" id="PTHR11206">
    <property type="entry name" value="MULTIDRUG RESISTANCE PROTEIN"/>
    <property type="match status" value="1"/>
</dbReference>
<proteinExistence type="inferred from homology"/>